<dbReference type="Proteomes" id="UP000654075">
    <property type="component" value="Unassembled WGS sequence"/>
</dbReference>
<organism evidence="2 3">
    <name type="scientific">Polarella glacialis</name>
    <name type="common">Dinoflagellate</name>
    <dbReference type="NCBI Taxonomy" id="89957"/>
    <lineage>
        <taxon>Eukaryota</taxon>
        <taxon>Sar</taxon>
        <taxon>Alveolata</taxon>
        <taxon>Dinophyceae</taxon>
        <taxon>Suessiales</taxon>
        <taxon>Suessiaceae</taxon>
        <taxon>Polarella</taxon>
    </lineage>
</organism>
<accession>A0A813E3Y4</accession>
<feature type="compositionally biased region" description="Gly residues" evidence="1">
    <location>
        <begin position="75"/>
        <end position="108"/>
    </location>
</feature>
<gene>
    <name evidence="2" type="ORF">PGLA1383_LOCUS13214</name>
</gene>
<reference evidence="2" key="1">
    <citation type="submission" date="2021-02" db="EMBL/GenBank/DDBJ databases">
        <authorList>
            <person name="Dougan E. K."/>
            <person name="Rhodes N."/>
            <person name="Thang M."/>
            <person name="Chan C."/>
        </authorList>
    </citation>
    <scope>NUCLEOTIDE SEQUENCE</scope>
</reference>
<sequence length="524" mass="57549">SYISRRDVPWQDELSHLEKELDASGVPPVCRSGFLLVLFGDVSEKSTDEDFRYLLTGKKGEAADERDDSPSPQRGGKGGGGGGRGKDGGGNGDRGGGVGGGGGGGGSGPSVPPLSETWMQEEIESAVTQHKLDNAVKNRWINAMRKRSSSFREDMKTLNDVMRAARHPKGALSLKLREMENNSFTGFELHRRVPAHMWCVTEADIDEFVKKVALAHGAGRIPNDTHPVTGKNNEAHDHPDFGPSIHMVVKYVVVPESQAAGGMSWALARHPDGLPVNIFMTHCWEEGIYEFHRKVKRYIHGGISAMTNPETETDPRPATPHIWCCFLANPQCWPRQALKELLGQDPMKSPFAKALMAKNGAGELLAKCVWLVSNHATSIYNRLWCVLELKIAMDLGLPIVFSLSSASVRRRKGDTPMPELTRNPQQKMRLNGVDLGSYKVIDQLLLGFDGVQHAECSDPDDAKLIRDVVKGSEGQLDTLIERISFANTYAMLVHDQYEIEEKLGEAAIKDLLKGILVVDCTCLP</sequence>
<dbReference type="OrthoDB" id="446348at2759"/>
<dbReference type="EMBL" id="CAJNNV010007277">
    <property type="protein sequence ID" value="CAE8594689.1"/>
    <property type="molecule type" value="Genomic_DNA"/>
</dbReference>
<keyword evidence="3" id="KW-1185">Reference proteome</keyword>
<feature type="region of interest" description="Disordered" evidence="1">
    <location>
        <begin position="58"/>
        <end position="114"/>
    </location>
</feature>
<evidence type="ECO:0000256" key="1">
    <source>
        <dbReference type="SAM" id="MobiDB-lite"/>
    </source>
</evidence>
<dbReference type="AlphaFoldDB" id="A0A813E3Y4"/>
<name>A0A813E3Y4_POLGL</name>
<evidence type="ECO:0000313" key="3">
    <source>
        <dbReference type="Proteomes" id="UP000654075"/>
    </source>
</evidence>
<feature type="non-terminal residue" evidence="2">
    <location>
        <position position="1"/>
    </location>
</feature>
<comment type="caution">
    <text evidence="2">The sequence shown here is derived from an EMBL/GenBank/DDBJ whole genome shotgun (WGS) entry which is preliminary data.</text>
</comment>
<protein>
    <submittedName>
        <fullName evidence="2">Uncharacterized protein</fullName>
    </submittedName>
</protein>
<proteinExistence type="predicted"/>
<evidence type="ECO:0000313" key="2">
    <source>
        <dbReference type="EMBL" id="CAE8594689.1"/>
    </source>
</evidence>